<dbReference type="RefSeq" id="WP_244820138.1">
    <property type="nucleotide sequence ID" value="NZ_CP112998.1"/>
</dbReference>
<dbReference type="InterPro" id="IPR044556">
    <property type="entry name" value="EndoII-like_GIY-YIG"/>
</dbReference>
<dbReference type="EMBL" id="CP112998">
    <property type="protein sequence ID" value="WAC14771.1"/>
    <property type="molecule type" value="Genomic_DNA"/>
</dbReference>
<dbReference type="KEGG" id="dpf:ON006_12570"/>
<dbReference type="InterPro" id="IPR053748">
    <property type="entry name" value="Host_DNA_Degrad_Endo"/>
</dbReference>
<reference evidence="1" key="1">
    <citation type="submission" date="2022-11" db="EMBL/GenBank/DDBJ databases">
        <title>Dyadobacter pollutisoli sp. nov., isolated from plastic dumped soil.</title>
        <authorList>
            <person name="Kim J.M."/>
            <person name="Kim K.R."/>
            <person name="Lee J.K."/>
            <person name="Hao L."/>
            <person name="Jeon C.O."/>
        </authorList>
    </citation>
    <scope>NUCLEOTIDE SEQUENCE</scope>
    <source>
        <strain evidence="1">U1</strain>
    </source>
</reference>
<sequence>MNRLLNIGFISVGHWTLNDDAIKYNLTSHHTTTNVLYSFISNGDIKYIGKTKMQLSQRMYGYQNPGSSQTTNIRVNAAIKSLLFNDSPVDIFILTDNGLLNYGDFRINLAAGLEDTLIYRINPEWNLFGRNLISVDAESEKPELSKEPKSTAALIPVLTTLNILLGQAYFNQGFFNVGREHSELFGADNAIIDIQLGSSGDTTILGYINRTANKNGTPRIMGGKELRDWIKNNFKPNDIMKVDIISPIAVRLY</sequence>
<keyword evidence="2" id="KW-1185">Reference proteome</keyword>
<name>A0A9E8NHI8_9BACT</name>
<dbReference type="Gene3D" id="3.40.1440.40">
    <property type="match status" value="1"/>
</dbReference>
<protein>
    <submittedName>
        <fullName evidence="1">GIY-YIG nuclease family protein</fullName>
    </submittedName>
</protein>
<dbReference type="CDD" id="cd10436">
    <property type="entry name" value="GIY-YIG_EndoII_Hpy188I_like"/>
    <property type="match status" value="1"/>
</dbReference>
<gene>
    <name evidence="1" type="ORF">ON006_12570</name>
</gene>
<accession>A0A9E8NHI8</accession>
<proteinExistence type="predicted"/>
<evidence type="ECO:0000313" key="1">
    <source>
        <dbReference type="EMBL" id="WAC14771.1"/>
    </source>
</evidence>
<evidence type="ECO:0000313" key="2">
    <source>
        <dbReference type="Proteomes" id="UP001164653"/>
    </source>
</evidence>
<organism evidence="1 2">
    <name type="scientific">Dyadobacter pollutisoli</name>
    <dbReference type="NCBI Taxonomy" id="2910158"/>
    <lineage>
        <taxon>Bacteria</taxon>
        <taxon>Pseudomonadati</taxon>
        <taxon>Bacteroidota</taxon>
        <taxon>Cytophagia</taxon>
        <taxon>Cytophagales</taxon>
        <taxon>Spirosomataceae</taxon>
        <taxon>Dyadobacter</taxon>
    </lineage>
</organism>
<dbReference type="AlphaFoldDB" id="A0A9E8NHI8"/>
<dbReference type="Proteomes" id="UP001164653">
    <property type="component" value="Chromosome"/>
</dbReference>